<dbReference type="Gene3D" id="3.30.470.20">
    <property type="entry name" value="ATP-grasp fold, B domain"/>
    <property type="match status" value="1"/>
</dbReference>
<evidence type="ECO:0000256" key="3">
    <source>
        <dbReference type="ARBA" id="ARBA00022598"/>
    </source>
</evidence>
<dbReference type="EMBL" id="LKCW01000266">
    <property type="protein sequence ID" value="KPM35223.1"/>
    <property type="molecule type" value="Genomic_DNA"/>
</dbReference>
<keyword evidence="3" id="KW-0436">Ligase</keyword>
<protein>
    <recommendedName>
        <fullName evidence="7">ATP-grasp domain-containing protein</fullName>
    </recommendedName>
</protein>
<dbReference type="Pfam" id="PF01636">
    <property type="entry name" value="APH"/>
    <property type="match status" value="1"/>
</dbReference>
<dbReference type="GO" id="GO:0004775">
    <property type="term" value="F:succinate-CoA ligase (ADP-forming) activity"/>
    <property type="evidence" value="ECO:0007669"/>
    <property type="project" value="TreeGrafter"/>
</dbReference>
<evidence type="ECO:0000256" key="2">
    <source>
        <dbReference type="ARBA" id="ARBA00022532"/>
    </source>
</evidence>
<dbReference type="AlphaFoldDB" id="A0A0P7AMQ1"/>
<gene>
    <name evidence="8" type="ORF">AK830_g11346</name>
</gene>
<keyword evidence="9" id="KW-1185">Reference proteome</keyword>
<organism evidence="8 9">
    <name type="scientific">Neonectria ditissima</name>
    <dbReference type="NCBI Taxonomy" id="78410"/>
    <lineage>
        <taxon>Eukaryota</taxon>
        <taxon>Fungi</taxon>
        <taxon>Dikarya</taxon>
        <taxon>Ascomycota</taxon>
        <taxon>Pezizomycotina</taxon>
        <taxon>Sordariomycetes</taxon>
        <taxon>Hypocreomycetidae</taxon>
        <taxon>Hypocreales</taxon>
        <taxon>Nectriaceae</taxon>
        <taxon>Neonectria</taxon>
    </lineage>
</organism>
<dbReference type="SUPFAM" id="SSF52210">
    <property type="entry name" value="Succinyl-CoA synthetase domains"/>
    <property type="match status" value="1"/>
</dbReference>
<evidence type="ECO:0000256" key="5">
    <source>
        <dbReference type="ARBA" id="ARBA00022840"/>
    </source>
</evidence>
<dbReference type="Pfam" id="PF08442">
    <property type="entry name" value="ATP-grasp_2"/>
    <property type="match status" value="1"/>
</dbReference>
<proteinExistence type="predicted"/>
<evidence type="ECO:0000313" key="9">
    <source>
        <dbReference type="Proteomes" id="UP000050424"/>
    </source>
</evidence>
<dbReference type="InterPro" id="IPR002575">
    <property type="entry name" value="Aminoglycoside_PTrfase"/>
</dbReference>
<evidence type="ECO:0000256" key="4">
    <source>
        <dbReference type="ARBA" id="ARBA00022741"/>
    </source>
</evidence>
<comment type="caution">
    <text evidence="8">The sequence shown here is derived from an EMBL/GenBank/DDBJ whole genome shotgun (WGS) entry which is preliminary data.</text>
</comment>
<keyword evidence="5 6" id="KW-0067">ATP-binding</keyword>
<dbReference type="InterPro" id="IPR017866">
    <property type="entry name" value="Succ-CoA_synthase_bsu_CS"/>
</dbReference>
<dbReference type="InterPro" id="IPR011761">
    <property type="entry name" value="ATP-grasp"/>
</dbReference>
<dbReference type="Gene3D" id="3.40.50.261">
    <property type="entry name" value="Succinyl-CoA synthetase domains"/>
    <property type="match status" value="1"/>
</dbReference>
<dbReference type="STRING" id="78410.A0A0P7AMQ1"/>
<dbReference type="Gene3D" id="3.90.1200.10">
    <property type="match status" value="1"/>
</dbReference>
<keyword evidence="4 6" id="KW-0547">Nucleotide-binding</keyword>
<dbReference type="GO" id="GO:0005524">
    <property type="term" value="F:ATP binding"/>
    <property type="evidence" value="ECO:0007669"/>
    <property type="project" value="UniProtKB-UniRule"/>
</dbReference>
<comment type="pathway">
    <text evidence="1">Carbohydrate metabolism; tricarboxylic acid cycle; succinate from succinyl-CoA (ligase route): step 1/1.</text>
</comment>
<dbReference type="SUPFAM" id="SSF56112">
    <property type="entry name" value="Protein kinase-like (PK-like)"/>
    <property type="match status" value="1"/>
</dbReference>
<dbReference type="InterPro" id="IPR011009">
    <property type="entry name" value="Kinase-like_dom_sf"/>
</dbReference>
<evidence type="ECO:0000259" key="7">
    <source>
        <dbReference type="PROSITE" id="PS50975"/>
    </source>
</evidence>
<evidence type="ECO:0000256" key="6">
    <source>
        <dbReference type="PROSITE-ProRule" id="PRU00409"/>
    </source>
</evidence>
<dbReference type="GO" id="GO:0005739">
    <property type="term" value="C:mitochondrion"/>
    <property type="evidence" value="ECO:0007669"/>
    <property type="project" value="TreeGrafter"/>
</dbReference>
<reference evidence="8 9" key="1">
    <citation type="submission" date="2015-09" db="EMBL/GenBank/DDBJ databases">
        <title>Draft genome of a European isolate of the apple canker pathogen Neonectria ditissima.</title>
        <authorList>
            <person name="Gomez-Cortecero A."/>
            <person name="Harrison R.J."/>
            <person name="Armitage A.D."/>
        </authorList>
    </citation>
    <scope>NUCLEOTIDE SEQUENCE [LARGE SCALE GENOMIC DNA]</scope>
    <source>
        <strain evidence="8 9">R09/05</strain>
    </source>
</reference>
<dbReference type="GO" id="GO:0006099">
    <property type="term" value="P:tricarboxylic acid cycle"/>
    <property type="evidence" value="ECO:0007669"/>
    <property type="project" value="UniProtKB-UniPathway"/>
</dbReference>
<keyword evidence="2" id="KW-0816">Tricarboxylic acid cycle</keyword>
<dbReference type="PROSITE" id="PS50975">
    <property type="entry name" value="ATP_GRASP"/>
    <property type="match status" value="1"/>
</dbReference>
<dbReference type="OrthoDB" id="5404599at2759"/>
<evidence type="ECO:0000256" key="1">
    <source>
        <dbReference type="ARBA" id="ARBA00005064"/>
    </source>
</evidence>
<dbReference type="PANTHER" id="PTHR11815">
    <property type="entry name" value="SUCCINYL-COA SYNTHETASE BETA CHAIN"/>
    <property type="match status" value="1"/>
</dbReference>
<dbReference type="InterPro" id="IPR016102">
    <property type="entry name" value="Succinyl-CoA_synth-like"/>
</dbReference>
<dbReference type="PANTHER" id="PTHR11815:SF1">
    <property type="entry name" value="SUCCINATE--COA LIGASE [ADP-FORMING] SUBUNIT BETA, MITOCHONDRIAL"/>
    <property type="match status" value="1"/>
</dbReference>
<dbReference type="GO" id="GO:0046872">
    <property type="term" value="F:metal ion binding"/>
    <property type="evidence" value="ECO:0007669"/>
    <property type="project" value="InterPro"/>
</dbReference>
<dbReference type="UniPathway" id="UPA00223">
    <property type="reaction ID" value="UER00999"/>
</dbReference>
<feature type="domain" description="ATP-grasp" evidence="7">
    <location>
        <begin position="331"/>
        <end position="557"/>
    </location>
</feature>
<dbReference type="Gene3D" id="3.30.1490.20">
    <property type="entry name" value="ATP-grasp fold, A domain"/>
    <property type="match status" value="1"/>
</dbReference>
<dbReference type="InterPro" id="IPR005811">
    <property type="entry name" value="SUCC_ACL_C"/>
</dbReference>
<dbReference type="Proteomes" id="UP000050424">
    <property type="component" value="Unassembled WGS sequence"/>
</dbReference>
<dbReference type="GO" id="GO:0042709">
    <property type="term" value="C:succinate-CoA ligase complex"/>
    <property type="evidence" value="ECO:0007669"/>
    <property type="project" value="TreeGrafter"/>
</dbReference>
<dbReference type="GO" id="GO:0006104">
    <property type="term" value="P:succinyl-CoA metabolic process"/>
    <property type="evidence" value="ECO:0007669"/>
    <property type="project" value="TreeGrafter"/>
</dbReference>
<sequence length="701" mass="77939">MSINLSQPHLNESVREVDERSWLISNTLLLTRSSPPPDKIPTDRACWSDSHGGYFSLSTAPDPLPDSKPLAENSPSISRVHAVDNQAAVWRAGEAFIKAHHMDYPHVTREHVTLQFLKDQQPQGFDFSHVLHHFETGSRYFLVVSRVPGQLLDEAWPNLDETMREYYIGKVADICNRLAAWKGDNISGVDGHQLLERYLVKGNSKMADALSPQQLLKNCAEMSMDVSTLVFYHCDLGPTNLLINASTGSLGIIDWELAGYVPVEWVRTKFRLSAGMDLNHGDEDSKKDWRRRVAQNLEKMGYSDVVDEWWKFQDRLIERKEAMPSLAFLPIPRLAERGVPVPRGILAQSVNEVKDAFKTLNGPCFIKPQISKASQGQRQNDSNIYIGSQIATSLDEGAAFASQILRHQLRSDHARRGSPTTKVYVEETVDFDKSWQLCMTIDRENYCPVIEIRARTVDGVSQAQRLSESPATFNFSLTEGITPALTKAIALEMRLSDQELQNIDHILKQLYAIFAEKEATSLAINSLVRRSADDQLLCLDSDFTFDDAAEGRQPAIFALRDYSQEISDEVEAENHGLVYVRMDGDIGNVVNGAGLAMATNDAISLYGGKSANFLDGGGKATKDTMLQAFGIILRDERVKAILVNTYGASELGPLRVPVVVRLQGTNSAEGLKLLKEADLGLHVEADFGEAARRVVEVARQG</sequence>
<dbReference type="PROSITE" id="PS01217">
    <property type="entry name" value="SUCCINYL_COA_LIG_3"/>
    <property type="match status" value="1"/>
</dbReference>
<dbReference type="InterPro" id="IPR013650">
    <property type="entry name" value="ATP-grasp_succ-CoA_synth-type"/>
</dbReference>
<accession>A0A0P7AMQ1</accession>
<dbReference type="Pfam" id="PF00549">
    <property type="entry name" value="Ligase_CoA"/>
    <property type="match status" value="1"/>
</dbReference>
<dbReference type="InterPro" id="IPR013815">
    <property type="entry name" value="ATP_grasp_subdomain_1"/>
</dbReference>
<evidence type="ECO:0000313" key="8">
    <source>
        <dbReference type="EMBL" id="KPM35223.1"/>
    </source>
</evidence>
<dbReference type="SUPFAM" id="SSF56059">
    <property type="entry name" value="Glutathione synthetase ATP-binding domain-like"/>
    <property type="match status" value="1"/>
</dbReference>
<name>A0A0P7AMQ1_9HYPO</name>